<dbReference type="InterPro" id="IPR027417">
    <property type="entry name" value="P-loop_NTPase"/>
</dbReference>
<dbReference type="EMBL" id="AP022853">
    <property type="protein sequence ID" value="BCB27042.1"/>
    <property type="molecule type" value="Genomic_DNA"/>
</dbReference>
<evidence type="ECO:0000259" key="2">
    <source>
        <dbReference type="SMART" id="SM00943"/>
    </source>
</evidence>
<dbReference type="RefSeq" id="WP_173063963.1">
    <property type="nucleotide sequence ID" value="NZ_AP022853.1"/>
</dbReference>
<dbReference type="KEGG" id="slac:SKTS_19280"/>
<accession>A0A6F8VDK7</accession>
<organism evidence="3 4">
    <name type="scientific">Sulfurimicrobium lacus</name>
    <dbReference type="NCBI Taxonomy" id="2715678"/>
    <lineage>
        <taxon>Bacteria</taxon>
        <taxon>Pseudomonadati</taxon>
        <taxon>Pseudomonadota</taxon>
        <taxon>Betaproteobacteria</taxon>
        <taxon>Nitrosomonadales</taxon>
        <taxon>Sulfuricellaceae</taxon>
        <taxon>Sulfurimicrobium</taxon>
    </lineage>
</organism>
<dbReference type="Proteomes" id="UP000502260">
    <property type="component" value="Chromosome"/>
</dbReference>
<dbReference type="InterPro" id="IPR003593">
    <property type="entry name" value="AAA+_ATPase"/>
</dbReference>
<feature type="domain" description="AAA+ ATPase" evidence="1">
    <location>
        <begin position="364"/>
        <end position="539"/>
    </location>
</feature>
<dbReference type="Pfam" id="PF13481">
    <property type="entry name" value="AAA_25"/>
    <property type="match status" value="1"/>
</dbReference>
<proteinExistence type="predicted"/>
<evidence type="ECO:0000259" key="1">
    <source>
        <dbReference type="SMART" id="SM00382"/>
    </source>
</evidence>
<dbReference type="InterPro" id="IPR038724">
    <property type="entry name" value="RepA"/>
</dbReference>
<evidence type="ECO:0008006" key="5">
    <source>
        <dbReference type="Google" id="ProtNLM"/>
    </source>
</evidence>
<protein>
    <recommendedName>
        <fullName evidence="5">AAA+ ATPase domain-containing protein</fullName>
    </recommendedName>
</protein>
<evidence type="ECO:0000313" key="4">
    <source>
        <dbReference type="Proteomes" id="UP000502260"/>
    </source>
</evidence>
<dbReference type="SUPFAM" id="SSF56747">
    <property type="entry name" value="Prim-pol domain"/>
    <property type="match status" value="1"/>
</dbReference>
<feature type="domain" description="DNA primase/polymerase bifunctional N-terminal" evidence="2">
    <location>
        <begin position="21"/>
        <end position="200"/>
    </location>
</feature>
<dbReference type="Gene3D" id="3.40.50.300">
    <property type="entry name" value="P-loop containing nucleotide triphosphate hydrolases"/>
    <property type="match status" value="1"/>
</dbReference>
<dbReference type="SMART" id="SM00382">
    <property type="entry name" value="AAA"/>
    <property type="match status" value="1"/>
</dbReference>
<sequence length="674" mass="73130">MMANIIQLPFRGAGATREDWLHFDVLLGLTADLLPVVSNLNATISPNSTMQGLGKTPSRYNGNRQAIGFSQWTQHRATPEEIESWSKEQDYGICLQTRTIRAIDVDIPDAEQSRSVQDFIAARFHLPRRTRDNSAKFLVVLDCPGELYKRKIKTAHGIIELLATGQQFIAVGTHISGVRYEWAAGLPDEIPPVTPAQLDALWTDLAAEFGIEAPTESGASSKSQKLAEVAQNDPIAQHLFDKQLVRRTERDGRVHIDCPWEAEHTTETGDTSTTYWPAHTGGYENGHFKCLHAHCEHREDHEFLDAIGYVDASLLSEFEAIADAPAPIGDAQADTPKFKFKVEPAHLFTQHAQPSWIVKGVLPRAEMAVVYGDSGSGKTFLVLDLGIAIATGAEWRGIQCKKGRVVYVAAEGAAGFRNRLKAYAHEHQIDLASLDIGVISGAPNLMEKADAVDVAKSIVHSGGADIVVLDTFAQVMPGANENSGEDVGKALAHCKGIHTATGAMVILVHHSGKDSSRGARGWSGLRAAADCEIEVIRSNDDRAATVTKLKDGEDGAEFGFQLRTVVVGFDDDGDEITSCVLEHTEGRGNARSRKKIKGDVQKLVVDTLTEMIGLDQSGQGIDREVLANEVVGKMEHDGDGRDRRGFRVKRAIDGLRDVGVLLANGCKLVLVGNA</sequence>
<dbReference type="CDD" id="cd01125">
    <property type="entry name" value="RepA_RSF1010_like"/>
    <property type="match status" value="1"/>
</dbReference>
<dbReference type="InterPro" id="IPR015330">
    <property type="entry name" value="DNA_primase/pol_bifunc_N"/>
</dbReference>
<dbReference type="Pfam" id="PF09250">
    <property type="entry name" value="Prim-Pol"/>
    <property type="match status" value="1"/>
</dbReference>
<gene>
    <name evidence="3" type="ORF">SKTS_19280</name>
</gene>
<evidence type="ECO:0000313" key="3">
    <source>
        <dbReference type="EMBL" id="BCB27042.1"/>
    </source>
</evidence>
<dbReference type="SMART" id="SM00943">
    <property type="entry name" value="Prim-Pol"/>
    <property type="match status" value="1"/>
</dbReference>
<dbReference type="SUPFAM" id="SSF52540">
    <property type="entry name" value="P-loop containing nucleoside triphosphate hydrolases"/>
    <property type="match status" value="1"/>
</dbReference>
<name>A0A6F8VDK7_9PROT</name>
<dbReference type="AlphaFoldDB" id="A0A6F8VDK7"/>
<keyword evidence="4" id="KW-1185">Reference proteome</keyword>
<reference evidence="4" key="1">
    <citation type="submission" date="2020-03" db="EMBL/GenBank/DDBJ databases">
        <title>Complete genome sequence of sulfur-oxidizing bacterium skT11.</title>
        <authorList>
            <person name="Kanda M."/>
            <person name="Kojima H."/>
            <person name="Fukui M."/>
        </authorList>
    </citation>
    <scope>NUCLEOTIDE SEQUENCE [LARGE SCALE GENOMIC DNA]</scope>
    <source>
        <strain evidence="4">skT11</strain>
    </source>
</reference>